<dbReference type="PANTHER" id="PTHR43470:SF3">
    <property type="entry name" value="PHOSPHATE TRANSPORT SYSTEM PERMEASE PROTEIN PSTA-RELATED"/>
    <property type="match status" value="1"/>
</dbReference>
<reference evidence="8" key="1">
    <citation type="journal article" date="2013" name="Stand. Genomic Sci.">
        <title>Complete genome sequence of Desulfocapsa sulfexigens, a marine deltaproteobacterium specialized in disproportionating inorganic sulfur compounds.</title>
        <authorList>
            <person name="Finster K.W."/>
            <person name="Kjeldsen K.U."/>
            <person name="Kube M."/>
            <person name="Reinhardt R."/>
            <person name="Mussmann M."/>
            <person name="Amann R."/>
            <person name="Schreiber L."/>
        </authorList>
    </citation>
    <scope>NUCLEOTIDE SEQUENCE [LARGE SCALE GENOMIC DNA]</scope>
    <source>
        <strain evidence="8">DSM 10523 / SB164P1</strain>
    </source>
</reference>
<feature type="transmembrane region" description="Helical" evidence="5">
    <location>
        <begin position="143"/>
        <end position="160"/>
    </location>
</feature>
<proteinExistence type="inferred from homology"/>
<gene>
    <name evidence="7" type="ordered locus">UWK_01557</name>
</gene>
<evidence type="ECO:0000313" key="7">
    <source>
        <dbReference type="EMBL" id="AGF78115.1"/>
    </source>
</evidence>
<accession>M1PEG9</accession>
<dbReference type="GO" id="GO:0005886">
    <property type="term" value="C:plasma membrane"/>
    <property type="evidence" value="ECO:0007669"/>
    <property type="project" value="UniProtKB-SubCell"/>
</dbReference>
<dbReference type="InterPro" id="IPR000515">
    <property type="entry name" value="MetI-like"/>
</dbReference>
<feature type="transmembrane region" description="Helical" evidence="5">
    <location>
        <begin position="108"/>
        <end position="131"/>
    </location>
</feature>
<feature type="transmembrane region" description="Helical" evidence="5">
    <location>
        <begin position="262"/>
        <end position="282"/>
    </location>
</feature>
<sequence length="293" mass="31662">MMGRLLEKSIAVLSWIAGFLLIASLLLLLTYLVNKGWSSLRVSLIFGDTVPLDALLLKRQVFDGIFPAIVGTLFLIVGSMFIAIPVGIAGGIYMAEYCRGKMKSLLNLAFDILAGVPSIIVGLAGLLLTIFLNRTFHGQIKTCLLISCVSLASLVLPYIIRTTQTALETVDPVVRKTAPALGASRLQNITMVLLPNSISNIFSGVILATGRCAEDTAVIMLTGAVATAGLPRSIFDQYEALPFYIYYISSQYTGPDELAQGFGAAIILLLLCTGLLVSTLWIQRRLSIILLYR</sequence>
<evidence type="ECO:0000256" key="2">
    <source>
        <dbReference type="ARBA" id="ARBA00022692"/>
    </source>
</evidence>
<dbReference type="PROSITE" id="PS50928">
    <property type="entry name" value="ABC_TM1"/>
    <property type="match status" value="1"/>
</dbReference>
<evidence type="ECO:0000256" key="5">
    <source>
        <dbReference type="RuleBase" id="RU363032"/>
    </source>
</evidence>
<dbReference type="InterPro" id="IPR035906">
    <property type="entry name" value="MetI-like_sf"/>
</dbReference>
<dbReference type="Pfam" id="PF00528">
    <property type="entry name" value="BPD_transp_1"/>
    <property type="match status" value="1"/>
</dbReference>
<dbReference type="AlphaFoldDB" id="M1PEG9"/>
<dbReference type="EMBL" id="CP003985">
    <property type="protein sequence ID" value="AGF78115.1"/>
    <property type="molecule type" value="Genomic_DNA"/>
</dbReference>
<evidence type="ECO:0000256" key="4">
    <source>
        <dbReference type="ARBA" id="ARBA00023136"/>
    </source>
</evidence>
<evidence type="ECO:0000256" key="3">
    <source>
        <dbReference type="ARBA" id="ARBA00022989"/>
    </source>
</evidence>
<keyword evidence="4 5" id="KW-0472">Membrane</keyword>
<keyword evidence="8" id="KW-1185">Reference proteome</keyword>
<protein>
    <submittedName>
        <fullName evidence="7">Phosphate ABC transporter membrane protein 2, PhoT family</fullName>
    </submittedName>
</protein>
<dbReference type="STRING" id="1167006.UWK_01557"/>
<comment type="subcellular location">
    <subcellularLocation>
        <location evidence="1 5">Cell membrane</location>
        <topology evidence="1 5">Multi-pass membrane protein</topology>
    </subcellularLocation>
</comment>
<dbReference type="Gene3D" id="1.10.3720.10">
    <property type="entry name" value="MetI-like"/>
    <property type="match status" value="1"/>
</dbReference>
<feature type="domain" description="ABC transmembrane type-1" evidence="6">
    <location>
        <begin position="69"/>
        <end position="281"/>
    </location>
</feature>
<dbReference type="OrthoDB" id="9807065at2"/>
<dbReference type="PANTHER" id="PTHR43470">
    <property type="entry name" value="PHOSPHATE TRANSPORT SYSTEM PERMEASE PROTEIN PSTA-RELATED"/>
    <property type="match status" value="1"/>
</dbReference>
<dbReference type="HOGENOM" id="CLU_033621_2_2_7"/>
<evidence type="ECO:0000256" key="1">
    <source>
        <dbReference type="ARBA" id="ARBA00004651"/>
    </source>
</evidence>
<dbReference type="GO" id="GO:0055085">
    <property type="term" value="P:transmembrane transport"/>
    <property type="evidence" value="ECO:0007669"/>
    <property type="project" value="InterPro"/>
</dbReference>
<keyword evidence="3 5" id="KW-1133">Transmembrane helix</keyword>
<name>M1PEG9_DESSD</name>
<dbReference type="SUPFAM" id="SSF161098">
    <property type="entry name" value="MetI-like"/>
    <property type="match status" value="1"/>
</dbReference>
<dbReference type="Proteomes" id="UP000011721">
    <property type="component" value="Chromosome"/>
</dbReference>
<evidence type="ECO:0000313" key="8">
    <source>
        <dbReference type="Proteomes" id="UP000011721"/>
    </source>
</evidence>
<dbReference type="KEGG" id="dsf:UWK_01557"/>
<keyword evidence="5" id="KW-0813">Transport</keyword>
<dbReference type="eggNOG" id="COG0581">
    <property type="taxonomic scope" value="Bacteria"/>
</dbReference>
<comment type="similarity">
    <text evidence="5">Belongs to the binding-protein-dependent transport system permease family.</text>
</comment>
<keyword evidence="2 5" id="KW-0812">Transmembrane</keyword>
<dbReference type="RefSeq" id="WP_015403806.1">
    <property type="nucleotide sequence ID" value="NC_020304.1"/>
</dbReference>
<dbReference type="PATRIC" id="fig|1167006.5.peg.1716"/>
<organism evidence="7 8">
    <name type="scientific">Desulfocapsa sulfexigens (strain DSM 10523 / SB164P1)</name>
    <dbReference type="NCBI Taxonomy" id="1167006"/>
    <lineage>
        <taxon>Bacteria</taxon>
        <taxon>Pseudomonadati</taxon>
        <taxon>Thermodesulfobacteriota</taxon>
        <taxon>Desulfobulbia</taxon>
        <taxon>Desulfobulbales</taxon>
        <taxon>Desulfocapsaceae</taxon>
        <taxon>Desulfocapsa</taxon>
    </lineage>
</organism>
<evidence type="ECO:0000259" key="6">
    <source>
        <dbReference type="PROSITE" id="PS50928"/>
    </source>
</evidence>
<feature type="transmembrane region" description="Helical" evidence="5">
    <location>
        <begin position="64"/>
        <end position="88"/>
    </location>
</feature>
<feature type="transmembrane region" description="Helical" evidence="5">
    <location>
        <begin position="12"/>
        <end position="33"/>
    </location>
</feature>
<dbReference type="CDD" id="cd06261">
    <property type="entry name" value="TM_PBP2"/>
    <property type="match status" value="1"/>
</dbReference>